<gene>
    <name evidence="1" type="ORF">TZ87_01811</name>
</gene>
<accession>A0A0F2CT89</accession>
<dbReference type="EMBL" id="JYGM01000010">
    <property type="protein sequence ID" value="KJQ61104.1"/>
    <property type="molecule type" value="Genomic_DNA"/>
</dbReference>
<evidence type="ECO:0008006" key="3">
    <source>
        <dbReference type="Google" id="ProtNLM"/>
    </source>
</evidence>
<evidence type="ECO:0000313" key="1">
    <source>
        <dbReference type="EMBL" id="KJQ61104.1"/>
    </source>
</evidence>
<evidence type="ECO:0000313" key="2">
    <source>
        <dbReference type="Proteomes" id="UP000033657"/>
    </source>
</evidence>
<proteinExistence type="predicted"/>
<dbReference type="PATRIC" id="fig|28037.209.peg.1778"/>
<dbReference type="OrthoDB" id="2224315at2"/>
<dbReference type="AlphaFoldDB" id="A0A0F2CT89"/>
<comment type="caution">
    <text evidence="1">The sequence shown here is derived from an EMBL/GenBank/DDBJ whole genome shotgun (WGS) entry which is preliminary data.</text>
</comment>
<dbReference type="Proteomes" id="UP000033657">
    <property type="component" value="Unassembled WGS sequence"/>
</dbReference>
<reference evidence="1 2" key="1">
    <citation type="submission" date="2015-02" db="EMBL/GenBank/DDBJ databases">
        <title>Evolution of amylase-binding proteins of oral streptococcal species.</title>
        <authorList>
            <person name="Haase E.M."/>
        </authorList>
    </citation>
    <scope>NUCLEOTIDE SEQUENCE [LARGE SCALE GENOMIC DNA]</scope>
    <source>
        <strain evidence="1 2">COL85/1862</strain>
    </source>
</reference>
<protein>
    <recommendedName>
        <fullName evidence="3">Glycerate kinase</fullName>
    </recommendedName>
</protein>
<organism evidence="1 2">
    <name type="scientific">Streptococcus oralis subsp. oralis</name>
    <dbReference type="NCBI Taxonomy" id="1891914"/>
    <lineage>
        <taxon>Bacteria</taxon>
        <taxon>Bacillati</taxon>
        <taxon>Bacillota</taxon>
        <taxon>Bacilli</taxon>
        <taxon>Lactobacillales</taxon>
        <taxon>Streptococcaceae</taxon>
        <taxon>Streptococcus</taxon>
    </lineage>
</organism>
<name>A0A0F2CT89_STROR</name>
<sequence>MNKNINDMTQAEFDKQMAEIKEKRPNLFQFIADFVDRKVSTEEVDDFLKMGQSDQVDYIKNYQARA</sequence>